<dbReference type="RefSeq" id="WP_369610333.1">
    <property type="nucleotide sequence ID" value="NZ_AP031322.1"/>
</dbReference>
<reference evidence="1" key="1">
    <citation type="submission" date="2024-03" db="EMBL/GenBank/DDBJ databases">
        <title>Complete genome sequence of Sulfurisphaera javensis strain KD-1.</title>
        <authorList>
            <person name="Sakai H."/>
            <person name="Nur N."/>
            <person name="Suwanto A."/>
            <person name="Kurosawa N."/>
        </authorList>
    </citation>
    <scope>NUCLEOTIDE SEQUENCE</scope>
    <source>
        <strain evidence="1">KD-1</strain>
    </source>
</reference>
<dbReference type="GeneID" id="92352960"/>
<sequence>MIKPVLLPQRTQFYGVGTPYILYDIKRDKHWLLFTGWSDRNGIKREGYVAPIDRSLNVDLSRAVKILPYNFPVDANYTNNAVRGFYNETRDEYYITSTHGDNAYLFIFDPEWKLKGYKILMKDLKKDSGLPIRPTGAYRYMHDAIAVSPNSDSSGIELYRIMNIYDLEKVTVQSFGEFGVWSRANDVLDLTLIPRLQVFVEMNTLSKWMLQTFIGPSLDEIIGIEDLDKFAILQGSLMPLLGIDDTFVQVGHPHYTTEPDGKPKLFFVSFRDTYTVEQEKNKEGYAHEIWVEEVPLSIFDPRSYGELRGKFKGKESKWYYVPYAKRLIIGLTDEAELLMKINIYDEIIDKMKLKKGINVIDNPVTWIKIYSDKEIEAIIKAIY</sequence>
<name>A0AAT9GMN0_9CREN</name>
<accession>A0AAT9GMN0</accession>
<proteinExistence type="predicted"/>
<dbReference type="EMBL" id="AP031322">
    <property type="protein sequence ID" value="BFH72082.1"/>
    <property type="molecule type" value="Genomic_DNA"/>
</dbReference>
<evidence type="ECO:0000313" key="1">
    <source>
        <dbReference type="EMBL" id="BFH72082.1"/>
    </source>
</evidence>
<protein>
    <submittedName>
        <fullName evidence="1">Uncharacterized protein</fullName>
    </submittedName>
</protein>
<dbReference type="AlphaFoldDB" id="A0AAT9GMN0"/>
<organism evidence="1">
    <name type="scientific">Sulfurisphaera javensis</name>
    <dbReference type="NCBI Taxonomy" id="2049879"/>
    <lineage>
        <taxon>Archaea</taxon>
        <taxon>Thermoproteota</taxon>
        <taxon>Thermoprotei</taxon>
        <taxon>Sulfolobales</taxon>
        <taxon>Sulfolobaceae</taxon>
        <taxon>Sulfurisphaera</taxon>
    </lineage>
</organism>
<gene>
    <name evidence="1" type="ORF">SJAV_00260</name>
</gene>
<dbReference type="KEGG" id="sjv:SJAV_00260"/>